<proteinExistence type="inferred from homology"/>
<feature type="binding site" evidence="5">
    <location>
        <position position="76"/>
    </location>
    <ligand>
        <name>Zn(2+)</name>
        <dbReference type="ChEBI" id="CHEBI:29105"/>
    </ligand>
</feature>
<feature type="binding site" evidence="5">
    <location>
        <position position="2"/>
    </location>
    <ligand>
        <name>Ni(2+)</name>
        <dbReference type="ChEBI" id="CHEBI:49786"/>
    </ligand>
</feature>
<dbReference type="NCBIfam" id="TIGR00100">
    <property type="entry name" value="hypA"/>
    <property type="match status" value="1"/>
</dbReference>
<keyword evidence="7" id="KW-1185">Reference proteome</keyword>
<dbReference type="PANTHER" id="PTHR34535">
    <property type="entry name" value="HYDROGENASE MATURATION FACTOR HYPA"/>
    <property type="match status" value="1"/>
</dbReference>
<evidence type="ECO:0000313" key="7">
    <source>
        <dbReference type="Proteomes" id="UP000008680"/>
    </source>
</evidence>
<dbReference type="GO" id="GO:0051604">
    <property type="term" value="P:protein maturation"/>
    <property type="evidence" value="ECO:0007669"/>
    <property type="project" value="InterPro"/>
</dbReference>
<feature type="binding site" evidence="5">
    <location>
        <position position="73"/>
    </location>
    <ligand>
        <name>Zn(2+)</name>
        <dbReference type="ChEBI" id="CHEBI:29105"/>
    </ligand>
</feature>
<dbReference type="NCBIfam" id="NF001976">
    <property type="entry name" value="PRK00762.1"/>
    <property type="match status" value="1"/>
</dbReference>
<evidence type="ECO:0000256" key="1">
    <source>
        <dbReference type="ARBA" id="ARBA00010748"/>
    </source>
</evidence>
<sequence>MHELAMAQGILNAVLETAEANNAIEVTEIVIEIGKLAMLNPEQLKFMLGVLCSETIAENAELIVEDIDVEIKCHNCDFEGVANVDDSDHYAPMILCPKCESHRVEVKNGKDVTVRNISIEKEDE</sequence>
<dbReference type="GO" id="GO:0008270">
    <property type="term" value="F:zinc ion binding"/>
    <property type="evidence" value="ECO:0007669"/>
    <property type="project" value="UniProtKB-UniRule"/>
</dbReference>
<dbReference type="PIRSF" id="PIRSF004761">
    <property type="entry name" value="Hydrgn_mat_HypA"/>
    <property type="match status" value="1"/>
</dbReference>
<protein>
    <recommendedName>
        <fullName evidence="5">Hydrogenase maturation factor HypA</fullName>
    </recommendedName>
</protein>
<dbReference type="GO" id="GO:0016151">
    <property type="term" value="F:nickel cation binding"/>
    <property type="evidence" value="ECO:0007669"/>
    <property type="project" value="UniProtKB-UniRule"/>
</dbReference>
<dbReference type="HOGENOM" id="CLU_126929_2_0_2"/>
<keyword evidence="2 5" id="KW-0533">Nickel</keyword>
<organism evidence="6 7">
    <name type="scientific">Methanobrevibacter ruminantium (strain ATCC 35063 / DSM 1093 / JCM 13430 / OCM 146 / M1)</name>
    <name type="common">Methanobacterium ruminantium</name>
    <dbReference type="NCBI Taxonomy" id="634498"/>
    <lineage>
        <taxon>Archaea</taxon>
        <taxon>Methanobacteriati</taxon>
        <taxon>Methanobacteriota</taxon>
        <taxon>Methanomada group</taxon>
        <taxon>Methanobacteria</taxon>
        <taxon>Methanobacteriales</taxon>
        <taxon>Methanobacteriaceae</taxon>
        <taxon>Methanobrevibacter</taxon>
    </lineage>
</organism>
<keyword evidence="4 5" id="KW-0862">Zinc</keyword>
<reference evidence="6 7" key="1">
    <citation type="journal article" date="2010" name="PLoS ONE">
        <title>The genome sequence of the rumen methanogen Methanobrevibacter ruminantium reveals new possibilities for controlling ruminant methane emissions.</title>
        <authorList>
            <person name="Leahy S.C."/>
            <person name="Kelly W.J."/>
            <person name="Altermann E."/>
            <person name="Ronimus R.S."/>
            <person name="Yeoman C.J."/>
            <person name="Pacheco D.M."/>
            <person name="Li D."/>
            <person name="Kong Z."/>
            <person name="McTavish S."/>
            <person name="Sang C."/>
            <person name="Lambie S.C."/>
            <person name="Janssen P.H."/>
            <person name="Dey D."/>
            <person name="Attwood G.T."/>
        </authorList>
    </citation>
    <scope>NUCLEOTIDE SEQUENCE [LARGE SCALE GENOMIC DNA]</scope>
    <source>
        <strain evidence="7">ATCC 35063 / DSM 1093 / JCM 13430 / OCM 146 / M1</strain>
    </source>
</reference>
<name>D3E4T9_METRM</name>
<dbReference type="PANTHER" id="PTHR34535:SF3">
    <property type="entry name" value="HYDROGENASE MATURATION FACTOR HYPA"/>
    <property type="match status" value="1"/>
</dbReference>
<dbReference type="PROSITE" id="PS01249">
    <property type="entry name" value="HYPA"/>
    <property type="match status" value="1"/>
</dbReference>
<dbReference type="InterPro" id="IPR000688">
    <property type="entry name" value="HypA/HybF"/>
</dbReference>
<dbReference type="EMBL" id="CP001719">
    <property type="protein sequence ID" value="ADC47483.1"/>
    <property type="molecule type" value="Genomic_DNA"/>
</dbReference>
<dbReference type="HAMAP" id="MF_00213">
    <property type="entry name" value="HypA_HybF"/>
    <property type="match status" value="1"/>
</dbReference>
<dbReference type="Proteomes" id="UP000008680">
    <property type="component" value="Chromosome"/>
</dbReference>
<accession>D3E4T9</accession>
<dbReference type="GeneID" id="8771292"/>
<evidence type="ECO:0000256" key="3">
    <source>
        <dbReference type="ARBA" id="ARBA00022723"/>
    </source>
</evidence>
<comment type="function">
    <text evidence="5">Involved in the maturation of [NiFe] hydrogenases. Required for nickel insertion into the metal center of the hydrogenase.</text>
</comment>
<dbReference type="Pfam" id="PF01155">
    <property type="entry name" value="HypA"/>
    <property type="match status" value="1"/>
</dbReference>
<dbReference type="KEGG" id="mru:mru_1633"/>
<evidence type="ECO:0000256" key="5">
    <source>
        <dbReference type="HAMAP-Rule" id="MF_00213"/>
    </source>
</evidence>
<evidence type="ECO:0000313" key="6">
    <source>
        <dbReference type="EMBL" id="ADC47483.1"/>
    </source>
</evidence>
<evidence type="ECO:0000256" key="4">
    <source>
        <dbReference type="ARBA" id="ARBA00022833"/>
    </source>
</evidence>
<dbReference type="eggNOG" id="arCOG04426">
    <property type="taxonomic scope" value="Archaea"/>
</dbReference>
<dbReference type="STRING" id="634498.mru_1633"/>
<feature type="binding site" evidence="5">
    <location>
        <position position="96"/>
    </location>
    <ligand>
        <name>Zn(2+)</name>
        <dbReference type="ChEBI" id="CHEBI:29105"/>
    </ligand>
</feature>
<comment type="similarity">
    <text evidence="1 5">Belongs to the HypA/HybF family.</text>
</comment>
<gene>
    <name evidence="5 6" type="primary">hypA</name>
    <name evidence="6" type="ordered locus">mru_1633</name>
</gene>
<dbReference type="OrthoDB" id="36835at2157"/>
<evidence type="ECO:0000256" key="2">
    <source>
        <dbReference type="ARBA" id="ARBA00022596"/>
    </source>
</evidence>
<dbReference type="RefSeq" id="WP_012956431.1">
    <property type="nucleotide sequence ID" value="NC_013790.1"/>
</dbReference>
<dbReference type="PATRIC" id="fig|634498.28.peg.1634"/>
<dbReference type="InterPro" id="IPR020538">
    <property type="entry name" value="Hydgase_Ni_incorp_HypA/HybF_CS"/>
</dbReference>
<keyword evidence="3 5" id="KW-0479">Metal-binding</keyword>
<dbReference type="AlphaFoldDB" id="D3E4T9"/>
<feature type="binding site" evidence="5">
    <location>
        <position position="99"/>
    </location>
    <ligand>
        <name>Zn(2+)</name>
        <dbReference type="ChEBI" id="CHEBI:29105"/>
    </ligand>
</feature>
<dbReference type="Gene3D" id="3.30.2320.80">
    <property type="match status" value="1"/>
</dbReference>